<evidence type="ECO:0000256" key="11">
    <source>
        <dbReference type="ARBA" id="ARBA00023012"/>
    </source>
</evidence>
<dbReference type="SUPFAM" id="SSF47384">
    <property type="entry name" value="Homodimeric domain of signal transducing histidine kinase"/>
    <property type="match status" value="1"/>
</dbReference>
<geneLocation type="plasmid" evidence="17">
    <name>pncyu-26-73-1</name>
</geneLocation>
<dbReference type="EC" id="2.7.13.3" evidence="3"/>
<reference evidence="16 17" key="2">
    <citation type="submission" date="2019-08" db="EMBL/GenBank/DDBJ databases">
        <authorList>
            <person name="Chen F.-J."/>
            <person name="Wu H.-C."/>
            <person name="Liao Y.-C."/>
            <person name="Kuo S.-C."/>
        </authorList>
    </citation>
    <scope>NUCLEOTIDE SEQUENCE [LARGE SCALE GENOMIC DNA]</scope>
    <source>
        <strain evidence="16 17">NCYU-26-73</strain>
        <plasmid evidence="17">pncyu-26-73-1</plasmid>
    </source>
</reference>
<dbReference type="Proteomes" id="UP000321299">
    <property type="component" value="Plasmid pNCYU-26-73-1"/>
</dbReference>
<keyword evidence="10 13" id="KW-1133">Transmembrane helix</keyword>
<organism evidence="16 17">
    <name type="scientific">Escherichia coli</name>
    <dbReference type="NCBI Taxonomy" id="562"/>
    <lineage>
        <taxon>Bacteria</taxon>
        <taxon>Pseudomonadati</taxon>
        <taxon>Pseudomonadota</taxon>
        <taxon>Gammaproteobacteria</taxon>
        <taxon>Enterobacterales</taxon>
        <taxon>Enterobacteriaceae</taxon>
        <taxon>Escherichia</taxon>
    </lineage>
</organism>
<feature type="domain" description="HAMP" evidence="15">
    <location>
        <begin position="172"/>
        <end position="224"/>
    </location>
</feature>
<evidence type="ECO:0000259" key="15">
    <source>
        <dbReference type="PROSITE" id="PS50885"/>
    </source>
</evidence>
<dbReference type="InterPro" id="IPR003594">
    <property type="entry name" value="HATPase_dom"/>
</dbReference>
<accession>A0A5B9ATS7</accession>
<dbReference type="GO" id="GO:0005886">
    <property type="term" value="C:plasma membrane"/>
    <property type="evidence" value="ECO:0007669"/>
    <property type="project" value="UniProtKB-SubCell"/>
</dbReference>
<dbReference type="PROSITE" id="PS51257">
    <property type="entry name" value="PROKAR_LIPOPROTEIN"/>
    <property type="match status" value="1"/>
</dbReference>
<keyword evidence="4" id="KW-0597">Phosphoprotein</keyword>
<dbReference type="PROSITE" id="PS50885">
    <property type="entry name" value="HAMP"/>
    <property type="match status" value="1"/>
</dbReference>
<evidence type="ECO:0000256" key="13">
    <source>
        <dbReference type="SAM" id="Phobius"/>
    </source>
</evidence>
<dbReference type="InterPro" id="IPR004358">
    <property type="entry name" value="Sig_transdc_His_kin-like_C"/>
</dbReference>
<evidence type="ECO:0000256" key="9">
    <source>
        <dbReference type="ARBA" id="ARBA00022840"/>
    </source>
</evidence>
<dbReference type="PANTHER" id="PTHR45436">
    <property type="entry name" value="SENSOR HISTIDINE KINASE YKOH"/>
    <property type="match status" value="1"/>
</dbReference>
<protein>
    <recommendedName>
        <fullName evidence="3">histidine kinase</fullName>
        <ecNumber evidence="3">2.7.13.3</ecNumber>
    </recommendedName>
</protein>
<keyword evidence="16" id="KW-0614">Plasmid</keyword>
<dbReference type="Pfam" id="PF00512">
    <property type="entry name" value="HisKA"/>
    <property type="match status" value="1"/>
</dbReference>
<dbReference type="SMART" id="SM00388">
    <property type="entry name" value="HisKA"/>
    <property type="match status" value="1"/>
</dbReference>
<keyword evidence="7" id="KW-0547">Nucleotide-binding</keyword>
<dbReference type="GO" id="GO:0000155">
    <property type="term" value="F:phosphorelay sensor kinase activity"/>
    <property type="evidence" value="ECO:0007669"/>
    <property type="project" value="InterPro"/>
</dbReference>
<dbReference type="InterPro" id="IPR050428">
    <property type="entry name" value="TCS_sensor_his_kinase"/>
</dbReference>
<dbReference type="Gene3D" id="3.30.565.10">
    <property type="entry name" value="Histidine kinase-like ATPase, C-terminal domain"/>
    <property type="match status" value="1"/>
</dbReference>
<evidence type="ECO:0000256" key="5">
    <source>
        <dbReference type="ARBA" id="ARBA00022679"/>
    </source>
</evidence>
<evidence type="ECO:0000256" key="4">
    <source>
        <dbReference type="ARBA" id="ARBA00022553"/>
    </source>
</evidence>
<dbReference type="PRINTS" id="PR00344">
    <property type="entry name" value="BCTRLSENSOR"/>
</dbReference>
<evidence type="ECO:0000256" key="6">
    <source>
        <dbReference type="ARBA" id="ARBA00022692"/>
    </source>
</evidence>
<dbReference type="Gene3D" id="1.10.287.130">
    <property type="match status" value="1"/>
</dbReference>
<evidence type="ECO:0000256" key="2">
    <source>
        <dbReference type="ARBA" id="ARBA00004429"/>
    </source>
</evidence>
<evidence type="ECO:0000256" key="12">
    <source>
        <dbReference type="ARBA" id="ARBA00023136"/>
    </source>
</evidence>
<keyword evidence="11" id="KW-0902">Two-component regulatory system</keyword>
<dbReference type="InterPro" id="IPR003661">
    <property type="entry name" value="HisK_dim/P_dom"/>
</dbReference>
<proteinExistence type="predicted"/>
<evidence type="ECO:0000313" key="17">
    <source>
        <dbReference type="Proteomes" id="UP000321299"/>
    </source>
</evidence>
<feature type="transmembrane region" description="Helical" evidence="13">
    <location>
        <begin position="16"/>
        <end position="40"/>
    </location>
</feature>
<evidence type="ECO:0000256" key="3">
    <source>
        <dbReference type="ARBA" id="ARBA00012438"/>
    </source>
</evidence>
<keyword evidence="5" id="KW-0808">Transferase</keyword>
<dbReference type="InterPro" id="IPR005467">
    <property type="entry name" value="His_kinase_dom"/>
</dbReference>
<evidence type="ECO:0000256" key="1">
    <source>
        <dbReference type="ARBA" id="ARBA00000085"/>
    </source>
</evidence>
<gene>
    <name evidence="16" type="ORF">FTV93_25480</name>
</gene>
<evidence type="ECO:0000256" key="7">
    <source>
        <dbReference type="ARBA" id="ARBA00022741"/>
    </source>
</evidence>
<dbReference type="InterPro" id="IPR036890">
    <property type="entry name" value="HATPase_C_sf"/>
</dbReference>
<dbReference type="EMBL" id="CP042616">
    <property type="protein sequence ID" value="QED76088.1"/>
    <property type="molecule type" value="Genomic_DNA"/>
</dbReference>
<dbReference type="Pfam" id="PF02518">
    <property type="entry name" value="HATPase_c"/>
    <property type="match status" value="1"/>
</dbReference>
<feature type="domain" description="Histidine kinase" evidence="14">
    <location>
        <begin position="232"/>
        <end position="448"/>
    </location>
</feature>
<dbReference type="GO" id="GO:0005524">
    <property type="term" value="F:ATP binding"/>
    <property type="evidence" value="ECO:0007669"/>
    <property type="project" value="UniProtKB-KW"/>
</dbReference>
<reference evidence="16 17" key="1">
    <citation type="submission" date="2019-08" db="EMBL/GenBank/DDBJ databases">
        <title>Plasmid- and chromosome-located mcr-3 in mcr-1-positive Escherichia coli from diseased swine, Taiwan.</title>
        <authorList>
            <person name="Hsu C.-Y."/>
            <person name="Huang W.-C."/>
            <person name="Lauderdale T.-L."/>
        </authorList>
    </citation>
    <scope>NUCLEOTIDE SEQUENCE [LARGE SCALE GENOMIC DNA]</scope>
    <source>
        <strain evidence="16 17">NCYU-26-73</strain>
        <plasmid evidence="17">pncyu-26-73-1</plasmid>
    </source>
</reference>
<evidence type="ECO:0000256" key="10">
    <source>
        <dbReference type="ARBA" id="ARBA00022989"/>
    </source>
</evidence>
<evidence type="ECO:0000256" key="8">
    <source>
        <dbReference type="ARBA" id="ARBA00022777"/>
    </source>
</evidence>
<comment type="catalytic activity">
    <reaction evidence="1">
        <text>ATP + protein L-histidine = ADP + protein N-phospho-L-histidine.</text>
        <dbReference type="EC" id="2.7.13.3"/>
    </reaction>
</comment>
<dbReference type="InterPro" id="IPR036097">
    <property type="entry name" value="HisK_dim/P_sf"/>
</dbReference>
<dbReference type="InterPro" id="IPR003660">
    <property type="entry name" value="HAMP_dom"/>
</dbReference>
<keyword evidence="8 16" id="KW-0418">Kinase</keyword>
<evidence type="ECO:0000313" key="16">
    <source>
        <dbReference type="EMBL" id="QED76088.1"/>
    </source>
</evidence>
<dbReference type="SUPFAM" id="SSF55874">
    <property type="entry name" value="ATPase domain of HSP90 chaperone/DNA topoisomerase II/histidine kinase"/>
    <property type="match status" value="1"/>
</dbReference>
<dbReference type="AlphaFoldDB" id="A0A5B9ATS7"/>
<keyword evidence="12 13" id="KW-0472">Membrane</keyword>
<evidence type="ECO:0000259" key="14">
    <source>
        <dbReference type="PROSITE" id="PS50109"/>
    </source>
</evidence>
<name>A0A5B9ATS7_ECOLX</name>
<dbReference type="CDD" id="cd00082">
    <property type="entry name" value="HisKA"/>
    <property type="match status" value="1"/>
</dbReference>
<dbReference type="PANTHER" id="PTHR45436:SF15">
    <property type="entry name" value="SENSOR HISTIDINE KINASE CUSS"/>
    <property type="match status" value="1"/>
</dbReference>
<keyword evidence="9" id="KW-0067">ATP-binding</keyword>
<dbReference type="PROSITE" id="PS50109">
    <property type="entry name" value="HIS_KIN"/>
    <property type="match status" value="1"/>
</dbReference>
<comment type="subcellular location">
    <subcellularLocation>
        <location evidence="2">Cell inner membrane</location>
        <topology evidence="2">Multi-pass membrane protein</topology>
    </subcellularLocation>
</comment>
<sequence>MAGFQKRVKNSLKLQLSVALSVAILFTAVISCGLTFYFALDEAHELQDGTLTQIASVIYDNPDSQTLVKQLDGDNDSRVVVVEFISENGNSLQARDPTFQLETPMHEGFQNVISGGESYRVLVHRLSPTQLVAIGQQLDVRDEISFESALRTLIPLSLLLPILLLVATDLIRKAFRPVSLLADEVHQRDERNLTPFPEDAIPDEIRPFVGGINKLLHKVNDAMQTQSRFIADAAHELRTPLTALSLQAERLSASEMSPEAQFRLNSLQQGLSRTKNLLEQLLLLAREQQNTRQGNNQPLLITQLFREVIESLHPLALEKSIDIGVLETASASQLVYTDKYTLTIIVKNLVENAIRYIPEHGQIDLSVMVSQHEAIIKVEDNGPGIAAEERMRVFDAFYRPEGVTQPGSGLGLAIVKACVTRLGGKVTLAPASQFTSGVLVSIVLPLQSAR</sequence>
<dbReference type="SMART" id="SM00387">
    <property type="entry name" value="HATPase_c"/>
    <property type="match status" value="1"/>
</dbReference>
<keyword evidence="6 13" id="KW-0812">Transmembrane</keyword>